<dbReference type="RefSeq" id="WP_163344692.1">
    <property type="nucleotide sequence ID" value="NZ_CP048409.1"/>
</dbReference>
<dbReference type="Gene3D" id="3.40.50.720">
    <property type="entry name" value="NAD(P)-binding Rossmann-like Domain"/>
    <property type="match status" value="1"/>
</dbReference>
<dbReference type="PANTHER" id="PTHR48079">
    <property type="entry name" value="PROTEIN YEEZ"/>
    <property type="match status" value="1"/>
</dbReference>
<gene>
    <name evidence="2" type="ORF">G0Q07_03010</name>
</gene>
<dbReference type="InterPro" id="IPR036291">
    <property type="entry name" value="NAD(P)-bd_dom_sf"/>
</dbReference>
<reference evidence="2 3" key="1">
    <citation type="submission" date="2020-02" db="EMBL/GenBank/DDBJ databases">
        <title>Genome sequencing for Draconibacterium sp. strain M1.</title>
        <authorList>
            <person name="Park S.-J."/>
        </authorList>
    </citation>
    <scope>NUCLEOTIDE SEQUENCE [LARGE SCALE GENOMIC DNA]</scope>
    <source>
        <strain evidence="2 3">M1</strain>
    </source>
</reference>
<dbReference type="KEGG" id="drc:G0Q07_03010"/>
<proteinExistence type="predicted"/>
<name>A0A6C0R9X4_9BACT</name>
<dbReference type="SUPFAM" id="SSF51735">
    <property type="entry name" value="NAD(P)-binding Rossmann-fold domains"/>
    <property type="match status" value="1"/>
</dbReference>
<dbReference type="GO" id="GO:0004029">
    <property type="term" value="F:aldehyde dehydrogenase (NAD+) activity"/>
    <property type="evidence" value="ECO:0007669"/>
    <property type="project" value="TreeGrafter"/>
</dbReference>
<dbReference type="Pfam" id="PF01370">
    <property type="entry name" value="Epimerase"/>
    <property type="match status" value="1"/>
</dbReference>
<sequence>MIFVTGGTGLVGAHLLFELCKKEKKVRALKRETSNLAQVLKTFAYYTDHAQQLFDTIDWVDGDILEYYSLEKLLNGVTEIYHCAAIVSFESKERQRMISNNVEGTANLVNAAIENGVKKICHVSSIAALGKLQNGASVTEQTNWVPSKKNSGYSESKFYSEAEIWRGIEEGLDAIIVNPSIIFGPANWESGSAKIFKTIWDGMKFYTKGVTGFVDVFDVVRPMIMLMETENFGKCKNQRYILSAENLSYQQVFSQIAEALQKPKPGIWANDFLMGFVWRAATFAGWFTQKPSLITREAATGRNIVNNFDGSKITRMIEYNYLPIAESIKKTASFLKEDMSQKSETAKTFSGKE</sequence>
<dbReference type="PANTHER" id="PTHR48079:SF6">
    <property type="entry name" value="NAD(P)-BINDING DOMAIN-CONTAINING PROTEIN-RELATED"/>
    <property type="match status" value="1"/>
</dbReference>
<accession>A0A6C0R9X4</accession>
<feature type="domain" description="NAD-dependent epimerase/dehydratase" evidence="1">
    <location>
        <begin position="2"/>
        <end position="231"/>
    </location>
</feature>
<dbReference type="AlphaFoldDB" id="A0A6C0R9X4"/>
<dbReference type="InterPro" id="IPR051783">
    <property type="entry name" value="NAD(P)-dependent_oxidoreduct"/>
</dbReference>
<dbReference type="EMBL" id="CP048409">
    <property type="protein sequence ID" value="QIA06762.1"/>
    <property type="molecule type" value="Genomic_DNA"/>
</dbReference>
<keyword evidence="3" id="KW-1185">Reference proteome</keyword>
<dbReference type="InterPro" id="IPR001509">
    <property type="entry name" value="Epimerase_deHydtase"/>
</dbReference>
<dbReference type="Proteomes" id="UP000474630">
    <property type="component" value="Chromosome"/>
</dbReference>
<protein>
    <submittedName>
        <fullName evidence="2">NAD-dependent epimerase/dehydratase family protein</fullName>
    </submittedName>
</protein>
<evidence type="ECO:0000313" key="3">
    <source>
        <dbReference type="Proteomes" id="UP000474630"/>
    </source>
</evidence>
<evidence type="ECO:0000259" key="1">
    <source>
        <dbReference type="Pfam" id="PF01370"/>
    </source>
</evidence>
<organism evidence="2 3">
    <name type="scientific">Draconibacterium halophilum</name>
    <dbReference type="NCBI Taxonomy" id="2706887"/>
    <lineage>
        <taxon>Bacteria</taxon>
        <taxon>Pseudomonadati</taxon>
        <taxon>Bacteroidota</taxon>
        <taxon>Bacteroidia</taxon>
        <taxon>Marinilabiliales</taxon>
        <taxon>Prolixibacteraceae</taxon>
        <taxon>Draconibacterium</taxon>
    </lineage>
</organism>
<dbReference type="GO" id="GO:0005737">
    <property type="term" value="C:cytoplasm"/>
    <property type="evidence" value="ECO:0007669"/>
    <property type="project" value="TreeGrafter"/>
</dbReference>
<evidence type="ECO:0000313" key="2">
    <source>
        <dbReference type="EMBL" id="QIA06762.1"/>
    </source>
</evidence>